<dbReference type="EMBL" id="FZOR01000018">
    <property type="protein sequence ID" value="SNT18273.1"/>
    <property type="molecule type" value="Genomic_DNA"/>
</dbReference>
<gene>
    <name evidence="2" type="ORF">SAMN05443665_101879</name>
</gene>
<dbReference type="RefSeq" id="WP_089327523.1">
    <property type="nucleotide sequence ID" value="NZ_FZOR01000018.1"/>
</dbReference>
<dbReference type="AlphaFoldDB" id="A0A239KKZ1"/>
<feature type="domain" description="DUF397" evidence="1">
    <location>
        <begin position="6"/>
        <end position="59"/>
    </location>
</feature>
<proteinExistence type="predicted"/>
<organism evidence="2 3">
    <name type="scientific">Actinomadura meyerae</name>
    <dbReference type="NCBI Taxonomy" id="240840"/>
    <lineage>
        <taxon>Bacteria</taxon>
        <taxon>Bacillati</taxon>
        <taxon>Actinomycetota</taxon>
        <taxon>Actinomycetes</taxon>
        <taxon>Streptosporangiales</taxon>
        <taxon>Thermomonosporaceae</taxon>
        <taxon>Actinomadura</taxon>
    </lineage>
</organism>
<evidence type="ECO:0000259" key="1">
    <source>
        <dbReference type="Pfam" id="PF04149"/>
    </source>
</evidence>
<name>A0A239KKZ1_9ACTN</name>
<dbReference type="Proteomes" id="UP000198318">
    <property type="component" value="Unassembled WGS sequence"/>
</dbReference>
<keyword evidence="3" id="KW-1185">Reference proteome</keyword>
<dbReference type="InterPro" id="IPR007278">
    <property type="entry name" value="DUF397"/>
</dbReference>
<dbReference type="OrthoDB" id="3696951at2"/>
<evidence type="ECO:0000313" key="3">
    <source>
        <dbReference type="Proteomes" id="UP000198318"/>
    </source>
</evidence>
<sequence length="67" mass="7206">MRQSTLTWRKSSYSQGGGTECVEIARVSDWCAVRDSKNPDGPVLTLTTGSWATLLQAIKAGTHNLPG</sequence>
<accession>A0A239KKZ1</accession>
<evidence type="ECO:0000313" key="2">
    <source>
        <dbReference type="EMBL" id="SNT18273.1"/>
    </source>
</evidence>
<protein>
    <recommendedName>
        <fullName evidence="1">DUF397 domain-containing protein</fullName>
    </recommendedName>
</protein>
<reference evidence="2 3" key="1">
    <citation type="submission" date="2017-06" db="EMBL/GenBank/DDBJ databases">
        <authorList>
            <person name="Kim H.J."/>
            <person name="Triplett B.A."/>
        </authorList>
    </citation>
    <scope>NUCLEOTIDE SEQUENCE [LARGE SCALE GENOMIC DNA]</scope>
    <source>
        <strain evidence="2 3">DSM 44715</strain>
    </source>
</reference>
<dbReference type="Pfam" id="PF04149">
    <property type="entry name" value="DUF397"/>
    <property type="match status" value="1"/>
</dbReference>